<dbReference type="Gene3D" id="3.40.50.150">
    <property type="entry name" value="Vaccinia Virus protein VP39"/>
    <property type="match status" value="1"/>
</dbReference>
<keyword evidence="3 7" id="KW-0963">Cytoplasm</keyword>
<evidence type="ECO:0000256" key="4">
    <source>
        <dbReference type="ARBA" id="ARBA00022603"/>
    </source>
</evidence>
<dbReference type="GO" id="GO:0005737">
    <property type="term" value="C:cytoplasm"/>
    <property type="evidence" value="ECO:0007669"/>
    <property type="project" value="UniProtKB-SubCell"/>
</dbReference>
<evidence type="ECO:0000256" key="3">
    <source>
        <dbReference type="ARBA" id="ARBA00022490"/>
    </source>
</evidence>
<dbReference type="Pfam" id="PF01135">
    <property type="entry name" value="PCMT"/>
    <property type="match status" value="1"/>
</dbReference>
<dbReference type="OrthoDB" id="9810066at2"/>
<evidence type="ECO:0000256" key="6">
    <source>
        <dbReference type="ARBA" id="ARBA00022691"/>
    </source>
</evidence>
<keyword evidence="5 7" id="KW-0808">Transferase</keyword>
<evidence type="ECO:0000256" key="1">
    <source>
        <dbReference type="ARBA" id="ARBA00004496"/>
    </source>
</evidence>
<dbReference type="EC" id="2.1.1.77" evidence="7"/>
<dbReference type="GO" id="GO:0004719">
    <property type="term" value="F:protein-L-isoaspartate (D-aspartate) O-methyltransferase activity"/>
    <property type="evidence" value="ECO:0007669"/>
    <property type="project" value="UniProtKB-UniRule"/>
</dbReference>
<accession>K9GPH0</accession>
<keyword evidence="6 7" id="KW-0949">S-adenosyl-L-methionine</keyword>
<proteinExistence type="inferred from homology"/>
<dbReference type="AlphaFoldDB" id="K9GPH0"/>
<comment type="similarity">
    <text evidence="2 7">Belongs to the methyltransferase superfamily. L-isoaspartyl/D-aspartyl protein methyltransferase family.</text>
</comment>
<dbReference type="InterPro" id="IPR029063">
    <property type="entry name" value="SAM-dependent_MTases_sf"/>
</dbReference>
<keyword evidence="9" id="KW-1185">Reference proteome</keyword>
<dbReference type="RefSeq" id="WP_009542347.1">
    <property type="nucleotide sequence ID" value="NZ_ANHY01000021.1"/>
</dbReference>
<dbReference type="NCBIfam" id="NF001453">
    <property type="entry name" value="PRK00312.1"/>
    <property type="match status" value="1"/>
</dbReference>
<dbReference type="NCBIfam" id="TIGR00080">
    <property type="entry name" value="pimt"/>
    <property type="match status" value="1"/>
</dbReference>
<comment type="caution">
    <text evidence="8">The sequence shown here is derived from an EMBL/GenBank/DDBJ whole genome shotgun (WGS) entry which is preliminary data.</text>
</comment>
<dbReference type="SUPFAM" id="SSF53335">
    <property type="entry name" value="S-adenosyl-L-methionine-dependent methyltransferases"/>
    <property type="match status" value="1"/>
</dbReference>
<feature type="active site" evidence="7">
    <location>
        <position position="62"/>
    </location>
</feature>
<name>K9GPH0_9PROT</name>
<evidence type="ECO:0000256" key="2">
    <source>
        <dbReference type="ARBA" id="ARBA00005369"/>
    </source>
</evidence>
<organism evidence="8 9">
    <name type="scientific">Caenispirillum salinarum AK4</name>
    <dbReference type="NCBI Taxonomy" id="1238182"/>
    <lineage>
        <taxon>Bacteria</taxon>
        <taxon>Pseudomonadati</taxon>
        <taxon>Pseudomonadota</taxon>
        <taxon>Alphaproteobacteria</taxon>
        <taxon>Rhodospirillales</taxon>
        <taxon>Novispirillaceae</taxon>
        <taxon>Caenispirillum</taxon>
    </lineage>
</organism>
<protein>
    <recommendedName>
        <fullName evidence="7">Protein-L-isoaspartate O-methyltransferase</fullName>
        <ecNumber evidence="7">2.1.1.77</ecNumber>
    </recommendedName>
    <alternativeName>
        <fullName evidence="7">L-isoaspartyl protein carboxyl methyltransferase</fullName>
    </alternativeName>
    <alternativeName>
        <fullName evidence="7">Protein L-isoaspartyl methyltransferase</fullName>
    </alternativeName>
    <alternativeName>
        <fullName evidence="7">Protein-beta-aspartate methyltransferase</fullName>
        <shortName evidence="7">PIMT</shortName>
    </alternativeName>
</protein>
<reference evidence="8 9" key="1">
    <citation type="journal article" date="2013" name="Genome Announc.">
        <title>Draft Genome Sequence of an Alphaproteobacterium, Caenispirillum salinarum AK4(T), Isolated from a Solar Saltern.</title>
        <authorList>
            <person name="Khatri I."/>
            <person name="Singh A."/>
            <person name="Korpole S."/>
            <person name="Pinnaka A.K."/>
            <person name="Subramanian S."/>
        </authorList>
    </citation>
    <scope>NUCLEOTIDE SEQUENCE [LARGE SCALE GENOMIC DNA]</scope>
    <source>
        <strain evidence="8 9">AK4</strain>
    </source>
</reference>
<dbReference type="PANTHER" id="PTHR11579:SF0">
    <property type="entry name" value="PROTEIN-L-ISOASPARTATE(D-ASPARTATE) O-METHYLTRANSFERASE"/>
    <property type="match status" value="1"/>
</dbReference>
<dbReference type="HAMAP" id="MF_00090">
    <property type="entry name" value="PIMT"/>
    <property type="match status" value="1"/>
</dbReference>
<dbReference type="PANTHER" id="PTHR11579">
    <property type="entry name" value="PROTEIN-L-ISOASPARTATE O-METHYLTRANSFERASE"/>
    <property type="match status" value="1"/>
</dbReference>
<evidence type="ECO:0000313" key="8">
    <source>
        <dbReference type="EMBL" id="EKV27022.1"/>
    </source>
</evidence>
<evidence type="ECO:0000256" key="7">
    <source>
        <dbReference type="HAMAP-Rule" id="MF_00090"/>
    </source>
</evidence>
<sequence length="219" mass="23551">MDDAATKRRAMVEWQIAARGVADRAVLDAMEAVPREAFVPDHLQELAYDDTPLPIGQGQTISQPYIVARMAEALDLGDHAERVLEVGAGCGYAAAVLSRIAREVVTIERVERLADLARENLKRAGITNVTVICGDGTRGCPDRAPFDGITVAAGGPSVPKSLREQLKVGGRLVIPVGSARRLQTLKRITRTPDDDFVEENLGGVQFVPLLGAEGWADED</sequence>
<comment type="function">
    <text evidence="7">Catalyzes the methyl esterification of L-isoaspartyl residues in peptides and proteins that result from spontaneous decomposition of normal L-aspartyl and L-asparaginyl residues. It plays a role in the repair and/or degradation of damaged proteins.</text>
</comment>
<evidence type="ECO:0000313" key="9">
    <source>
        <dbReference type="Proteomes" id="UP000009881"/>
    </source>
</evidence>
<dbReference type="GO" id="GO:0030091">
    <property type="term" value="P:protein repair"/>
    <property type="evidence" value="ECO:0007669"/>
    <property type="project" value="UniProtKB-UniRule"/>
</dbReference>
<dbReference type="FunFam" id="3.40.50.150:FF:000010">
    <property type="entry name" value="Protein-L-isoaspartate O-methyltransferase"/>
    <property type="match status" value="1"/>
</dbReference>
<dbReference type="eggNOG" id="COG2518">
    <property type="taxonomic scope" value="Bacteria"/>
</dbReference>
<dbReference type="EMBL" id="ANHY01000021">
    <property type="protein sequence ID" value="EKV27022.1"/>
    <property type="molecule type" value="Genomic_DNA"/>
</dbReference>
<dbReference type="Proteomes" id="UP000009881">
    <property type="component" value="Unassembled WGS sequence"/>
</dbReference>
<evidence type="ECO:0000256" key="5">
    <source>
        <dbReference type="ARBA" id="ARBA00022679"/>
    </source>
</evidence>
<comment type="subcellular location">
    <subcellularLocation>
        <location evidence="1 7">Cytoplasm</location>
    </subcellularLocation>
</comment>
<dbReference type="PATRIC" id="fig|1238182.3.peg.3905"/>
<keyword evidence="4 7" id="KW-0489">Methyltransferase</keyword>
<dbReference type="InterPro" id="IPR000682">
    <property type="entry name" value="PCMT"/>
</dbReference>
<dbReference type="CDD" id="cd02440">
    <property type="entry name" value="AdoMet_MTases"/>
    <property type="match status" value="1"/>
</dbReference>
<comment type="catalytic activity">
    <reaction evidence="7">
        <text>[protein]-L-isoaspartate + S-adenosyl-L-methionine = [protein]-L-isoaspartate alpha-methyl ester + S-adenosyl-L-homocysteine</text>
        <dbReference type="Rhea" id="RHEA:12705"/>
        <dbReference type="Rhea" id="RHEA-COMP:12143"/>
        <dbReference type="Rhea" id="RHEA-COMP:12144"/>
        <dbReference type="ChEBI" id="CHEBI:57856"/>
        <dbReference type="ChEBI" id="CHEBI:59789"/>
        <dbReference type="ChEBI" id="CHEBI:90596"/>
        <dbReference type="ChEBI" id="CHEBI:90598"/>
        <dbReference type="EC" id="2.1.1.77"/>
    </reaction>
</comment>
<dbReference type="STRING" id="1238182.C882_1951"/>
<gene>
    <name evidence="7" type="primary">pcm</name>
    <name evidence="8" type="ORF">C882_1951</name>
</gene>
<dbReference type="GO" id="GO:0032259">
    <property type="term" value="P:methylation"/>
    <property type="evidence" value="ECO:0007669"/>
    <property type="project" value="UniProtKB-KW"/>
</dbReference>